<evidence type="ECO:0000313" key="10">
    <source>
        <dbReference type="Proteomes" id="UP001140094"/>
    </source>
</evidence>
<evidence type="ECO:0000256" key="5">
    <source>
        <dbReference type="ARBA" id="ARBA00023135"/>
    </source>
</evidence>
<comment type="similarity">
    <text evidence="2 7">Belongs to the SRP14 family.</text>
</comment>
<keyword evidence="5 7" id="KW-0733">Signal recognition particle</keyword>
<keyword evidence="6 7" id="KW-0687">Ribonucleoprotein</keyword>
<proteinExistence type="inferred from homology"/>
<dbReference type="PANTHER" id="PTHR12013">
    <property type="entry name" value="SIGNAL RECOGNITION PARTICLE 14 KD PROTEIN"/>
    <property type="match status" value="1"/>
</dbReference>
<evidence type="ECO:0000256" key="8">
    <source>
        <dbReference type="SAM" id="MobiDB-lite"/>
    </source>
</evidence>
<gene>
    <name evidence="9" type="ORF">H4R20_000894</name>
</gene>
<name>A0A9W8HYD6_9FUNG</name>
<comment type="subcellular location">
    <subcellularLocation>
        <location evidence="1 7">Cytoplasm</location>
    </subcellularLocation>
</comment>
<feature type="region of interest" description="Disordered" evidence="8">
    <location>
        <begin position="117"/>
        <end position="146"/>
    </location>
</feature>
<dbReference type="GO" id="GO:0006614">
    <property type="term" value="P:SRP-dependent cotranslational protein targeting to membrane"/>
    <property type="evidence" value="ECO:0007669"/>
    <property type="project" value="UniProtKB-UniRule"/>
</dbReference>
<protein>
    <recommendedName>
        <fullName evidence="7">Signal recognition particle subunit SRP14</fullName>
    </recommendedName>
    <alternativeName>
        <fullName evidence="7">Signal recognition particle 14 kDa protein</fullName>
    </alternativeName>
</protein>
<keyword evidence="10" id="KW-1185">Reference proteome</keyword>
<dbReference type="Proteomes" id="UP001140094">
    <property type="component" value="Unassembled WGS sequence"/>
</dbReference>
<comment type="subunit">
    <text evidence="7">Component of a fungal signal recognition particle (SRP) complex that consists of a 7SL RNA molecule (scR1) and at least six protein subunits: SRP72, SRP68, SRP54, SEC65, SRP21 and SRP14.</text>
</comment>
<evidence type="ECO:0000256" key="2">
    <source>
        <dbReference type="ARBA" id="ARBA00010349"/>
    </source>
</evidence>
<dbReference type="GO" id="GO:0008312">
    <property type="term" value="F:7S RNA binding"/>
    <property type="evidence" value="ECO:0007669"/>
    <property type="project" value="UniProtKB-UniRule"/>
</dbReference>
<dbReference type="SUPFAM" id="SSF54762">
    <property type="entry name" value="Signal recognition particle alu RNA binding heterodimer, SRP9/14"/>
    <property type="match status" value="1"/>
</dbReference>
<evidence type="ECO:0000313" key="9">
    <source>
        <dbReference type="EMBL" id="KAJ2808392.1"/>
    </source>
</evidence>
<evidence type="ECO:0000256" key="6">
    <source>
        <dbReference type="ARBA" id="ARBA00023274"/>
    </source>
</evidence>
<dbReference type="Pfam" id="PF02290">
    <property type="entry name" value="SRP14"/>
    <property type="match status" value="1"/>
</dbReference>
<reference evidence="9" key="1">
    <citation type="submission" date="2022-07" db="EMBL/GenBank/DDBJ databases">
        <title>Phylogenomic reconstructions and comparative analyses of Kickxellomycotina fungi.</title>
        <authorList>
            <person name="Reynolds N.K."/>
            <person name="Stajich J.E."/>
            <person name="Barry K."/>
            <person name="Grigoriev I.V."/>
            <person name="Crous P."/>
            <person name="Smith M.E."/>
        </authorList>
    </citation>
    <scope>NUCLEOTIDE SEQUENCE</scope>
    <source>
        <strain evidence="9">NRRL 1565</strain>
    </source>
</reference>
<dbReference type="InterPro" id="IPR009018">
    <property type="entry name" value="Signal_recog_particle_SRP9/14"/>
</dbReference>
<evidence type="ECO:0000256" key="3">
    <source>
        <dbReference type="ARBA" id="ARBA00022490"/>
    </source>
</evidence>
<dbReference type="OrthoDB" id="19209at2759"/>
<comment type="caution">
    <text evidence="9">The sequence shown here is derived from an EMBL/GenBank/DDBJ whole genome shotgun (WGS) entry which is preliminary data.</text>
</comment>
<dbReference type="GO" id="GO:0030942">
    <property type="term" value="F:endoplasmic reticulum signal peptide binding"/>
    <property type="evidence" value="ECO:0007669"/>
    <property type="project" value="UniProtKB-UniRule"/>
</dbReference>
<sequence>MLLSNDEFLTALAELFTATKDAGSVSLTVKRYDYQGVKQERQKKRARRGNDEEAMKLLIDRMSLDEKEYATLVRAATDKKKISTLVTPADLDVFLARYHGLLLINLDSIKKNDRLRRKKAAIKRSMAKKMKSKKGQQREKTPKSAA</sequence>
<feature type="compositionally biased region" description="Basic residues" evidence="8">
    <location>
        <begin position="117"/>
        <end position="135"/>
    </location>
</feature>
<accession>A0A9W8HYD6</accession>
<dbReference type="Gene3D" id="3.30.720.10">
    <property type="entry name" value="Signal recognition particle alu RNA binding heterodimer, srp9/1"/>
    <property type="match status" value="1"/>
</dbReference>
<dbReference type="EMBL" id="JANBUO010000051">
    <property type="protein sequence ID" value="KAJ2808392.1"/>
    <property type="molecule type" value="Genomic_DNA"/>
</dbReference>
<evidence type="ECO:0000256" key="7">
    <source>
        <dbReference type="RuleBase" id="RU368100"/>
    </source>
</evidence>
<organism evidence="9 10">
    <name type="scientific">Coemansia guatemalensis</name>
    <dbReference type="NCBI Taxonomy" id="2761395"/>
    <lineage>
        <taxon>Eukaryota</taxon>
        <taxon>Fungi</taxon>
        <taxon>Fungi incertae sedis</taxon>
        <taxon>Zoopagomycota</taxon>
        <taxon>Kickxellomycotina</taxon>
        <taxon>Kickxellomycetes</taxon>
        <taxon>Kickxellales</taxon>
        <taxon>Kickxellaceae</taxon>
        <taxon>Coemansia</taxon>
    </lineage>
</organism>
<dbReference type="AlphaFoldDB" id="A0A9W8HYD6"/>
<keyword evidence="4 7" id="KW-0694">RNA-binding</keyword>
<feature type="compositionally biased region" description="Basic and acidic residues" evidence="8">
    <location>
        <begin position="136"/>
        <end position="146"/>
    </location>
</feature>
<evidence type="ECO:0000256" key="1">
    <source>
        <dbReference type="ARBA" id="ARBA00004496"/>
    </source>
</evidence>
<keyword evidence="3 7" id="KW-0963">Cytoplasm</keyword>
<dbReference type="InterPro" id="IPR003210">
    <property type="entry name" value="Signal_recog_particle_SRP14"/>
</dbReference>
<dbReference type="GO" id="GO:0005786">
    <property type="term" value="C:signal recognition particle, endoplasmic reticulum targeting"/>
    <property type="evidence" value="ECO:0007669"/>
    <property type="project" value="UniProtKB-UniRule"/>
</dbReference>
<evidence type="ECO:0000256" key="4">
    <source>
        <dbReference type="ARBA" id="ARBA00022884"/>
    </source>
</evidence>
<comment type="function">
    <text evidence="7">Component of the signal recognition particle (SRP) complex, a ribonucleoprotein complex that mediates the cotranslational targeting of secretory and membrane proteins to the endoplasmic reticulum (ER).</text>
</comment>